<dbReference type="InterPro" id="IPR014729">
    <property type="entry name" value="Rossmann-like_a/b/a_fold"/>
</dbReference>
<dbReference type="GO" id="GO:0009055">
    <property type="term" value="F:electron transfer activity"/>
    <property type="evidence" value="ECO:0007669"/>
    <property type="project" value="InterPro"/>
</dbReference>
<keyword evidence="1" id="KW-0813">Transport</keyword>
<dbReference type="PANTHER" id="PTHR21294:SF17">
    <property type="entry name" value="PROTEIN FIXA"/>
    <property type="match status" value="1"/>
</dbReference>
<dbReference type="SMART" id="SM00893">
    <property type="entry name" value="ETF"/>
    <property type="match status" value="1"/>
</dbReference>
<dbReference type="InterPro" id="IPR012255">
    <property type="entry name" value="ETF_b"/>
</dbReference>
<keyword evidence="1" id="KW-0249">Electron transport</keyword>
<evidence type="ECO:0000313" key="3">
    <source>
        <dbReference type="EMBL" id="SMC18295.1"/>
    </source>
</evidence>
<dbReference type="InterPro" id="IPR014730">
    <property type="entry name" value="ETF_a/b_N"/>
</dbReference>
<dbReference type="OrthoDB" id="9804960at2"/>
<dbReference type="Pfam" id="PF01012">
    <property type="entry name" value="ETF"/>
    <property type="match status" value="1"/>
</dbReference>
<evidence type="ECO:0000256" key="1">
    <source>
        <dbReference type="ARBA" id="ARBA00022982"/>
    </source>
</evidence>
<accession>A0A1W1X324</accession>
<protein>
    <submittedName>
        <fullName evidence="3">Electron transfer flavoprotein beta subunit</fullName>
    </submittedName>
</protein>
<proteinExistence type="predicted"/>
<sequence length="265" mass="29051">MRIVCLAKLVPDVDNFQYDHERSALIRENVRLLLNPADATAVAIALKLKADSRAGSVHTVTLGPRSAMPHLEDLLRRGVDRATLISDPAYAGSDTHVTSHILAAFLSRCGFDVIFAGTHTLDGGTGHVGPQVAEILGIPHMAGISHMDPESLSEGRAQVRVESEEASYTFALQLPAVLGFAYAPEPKLPFIRYEALKRDLSGRVEVIDNQALGLAPEQVGVLGSLTRVRKIHVKGFRSPNTRFVRPDDEGIERVYRFLREKGFVR</sequence>
<dbReference type="AlphaFoldDB" id="A0A1W1X324"/>
<dbReference type="Proteomes" id="UP000192783">
    <property type="component" value="Unassembled WGS sequence"/>
</dbReference>
<evidence type="ECO:0000313" key="4">
    <source>
        <dbReference type="Proteomes" id="UP000192783"/>
    </source>
</evidence>
<name>A0A1W1X324_9BACT</name>
<dbReference type="Gene3D" id="3.40.50.620">
    <property type="entry name" value="HUPs"/>
    <property type="match status" value="1"/>
</dbReference>
<keyword evidence="4" id="KW-1185">Reference proteome</keyword>
<organism evidence="3 4">
    <name type="scientific">Desulfacinum hydrothermale DSM 13146</name>
    <dbReference type="NCBI Taxonomy" id="1121390"/>
    <lineage>
        <taxon>Bacteria</taxon>
        <taxon>Pseudomonadati</taxon>
        <taxon>Thermodesulfobacteriota</taxon>
        <taxon>Syntrophobacteria</taxon>
        <taxon>Syntrophobacterales</taxon>
        <taxon>Syntrophobacteraceae</taxon>
        <taxon>Desulfacinum</taxon>
    </lineage>
</organism>
<reference evidence="3 4" key="1">
    <citation type="submission" date="2017-04" db="EMBL/GenBank/DDBJ databases">
        <authorList>
            <person name="Afonso C.L."/>
            <person name="Miller P.J."/>
            <person name="Scott M.A."/>
            <person name="Spackman E."/>
            <person name="Goraichik I."/>
            <person name="Dimitrov K.M."/>
            <person name="Suarez D.L."/>
            <person name="Swayne D.E."/>
        </authorList>
    </citation>
    <scope>NUCLEOTIDE SEQUENCE [LARGE SCALE GENOMIC DNA]</scope>
    <source>
        <strain evidence="3 4">DSM 13146</strain>
    </source>
</reference>
<dbReference type="RefSeq" id="WP_084055945.1">
    <property type="nucleotide sequence ID" value="NZ_FWXF01000001.1"/>
</dbReference>
<gene>
    <name evidence="3" type="ORF">SAMN02746041_00498</name>
</gene>
<dbReference type="EMBL" id="FWXF01000001">
    <property type="protein sequence ID" value="SMC18295.1"/>
    <property type="molecule type" value="Genomic_DNA"/>
</dbReference>
<dbReference type="SUPFAM" id="SSF52402">
    <property type="entry name" value="Adenine nucleotide alpha hydrolases-like"/>
    <property type="match status" value="1"/>
</dbReference>
<dbReference type="PIRSF" id="PIRSF000090">
    <property type="entry name" value="Beta-ETF"/>
    <property type="match status" value="1"/>
</dbReference>
<evidence type="ECO:0000259" key="2">
    <source>
        <dbReference type="SMART" id="SM00893"/>
    </source>
</evidence>
<dbReference type="PANTHER" id="PTHR21294">
    <property type="entry name" value="ELECTRON TRANSFER FLAVOPROTEIN BETA-SUBUNIT"/>
    <property type="match status" value="1"/>
</dbReference>
<dbReference type="STRING" id="1121390.SAMN02746041_00498"/>
<feature type="domain" description="Electron transfer flavoprotein alpha/beta-subunit N-terminal" evidence="2">
    <location>
        <begin position="22"/>
        <end position="204"/>
    </location>
</feature>